<gene>
    <name evidence="5" type="ORF">ISALK_08005</name>
</gene>
<dbReference type="Proteomes" id="UP000449710">
    <property type="component" value="Unassembled WGS sequence"/>
</dbReference>
<dbReference type="Gene3D" id="3.40.47.10">
    <property type="match status" value="1"/>
</dbReference>
<dbReference type="RefSeq" id="WP_160721037.1">
    <property type="nucleotide sequence ID" value="NZ_SUMG01000008.1"/>
</dbReference>
<dbReference type="InterPro" id="IPR013751">
    <property type="entry name" value="ACP_syn_III_N"/>
</dbReference>
<sequence>MKENHVGVVGFGTYIPKEVETAEEISEKSGIPVDVIKNKFGFHQKPVPGEGDGTMEMGVKAAKACLESTGVDPLEIDLVISIGEEYKEYPLVTTGIYIQEKVGAKNAWGFDIAQRCGTAVASMKIAKAMMLEDDTINTVLIAGGYRNGDLIDYQNPRVSFMFNLAAGGGAILLKKNYGKNRLLESCIISDGSFAKDVGVRYGGTKHPVNEENVEESKKSLDVFDPEHMKQGLAEVSMPNFLKVIDDSLSKSGYEREDLDYLAILHMKRSAHEFVLSELGLSLEQSIYLEDFGHIGQVDQILSMELAMESGKIKNGSVITWVSAGIGYAWDACTIKWGS</sequence>
<evidence type="ECO:0000313" key="5">
    <source>
        <dbReference type="EMBL" id="NBG88443.1"/>
    </source>
</evidence>
<name>A0AA43XKE9_9CLOT</name>
<evidence type="ECO:0000256" key="1">
    <source>
        <dbReference type="ARBA" id="ARBA00022679"/>
    </source>
</evidence>
<dbReference type="Pfam" id="PF08545">
    <property type="entry name" value="ACP_syn_III"/>
    <property type="match status" value="1"/>
</dbReference>
<dbReference type="GO" id="GO:0044550">
    <property type="term" value="P:secondary metabolite biosynthetic process"/>
    <property type="evidence" value="ECO:0007669"/>
    <property type="project" value="TreeGrafter"/>
</dbReference>
<dbReference type="InterPro" id="IPR016039">
    <property type="entry name" value="Thiolase-like"/>
</dbReference>
<dbReference type="EMBL" id="SUMG01000008">
    <property type="protein sequence ID" value="NBG88443.1"/>
    <property type="molecule type" value="Genomic_DNA"/>
</dbReference>
<organism evidence="5 6">
    <name type="scientific">Isachenkonia alkalipeptolytica</name>
    <dbReference type="NCBI Taxonomy" id="2565777"/>
    <lineage>
        <taxon>Bacteria</taxon>
        <taxon>Bacillati</taxon>
        <taxon>Bacillota</taxon>
        <taxon>Clostridia</taxon>
        <taxon>Eubacteriales</taxon>
        <taxon>Clostridiaceae</taxon>
        <taxon>Isachenkonia</taxon>
    </lineage>
</organism>
<evidence type="ECO:0000259" key="3">
    <source>
        <dbReference type="Pfam" id="PF08541"/>
    </source>
</evidence>
<evidence type="ECO:0000259" key="4">
    <source>
        <dbReference type="Pfam" id="PF08545"/>
    </source>
</evidence>
<dbReference type="PANTHER" id="PTHR34069">
    <property type="entry name" value="3-OXOACYL-[ACYL-CARRIER-PROTEIN] SYNTHASE 3"/>
    <property type="match status" value="1"/>
</dbReference>
<comment type="caution">
    <text evidence="5">The sequence shown here is derived from an EMBL/GenBank/DDBJ whole genome shotgun (WGS) entry which is preliminary data.</text>
</comment>
<dbReference type="GO" id="GO:0004315">
    <property type="term" value="F:3-oxoacyl-[acyl-carrier-protein] synthase activity"/>
    <property type="evidence" value="ECO:0007669"/>
    <property type="project" value="InterPro"/>
</dbReference>
<dbReference type="SUPFAM" id="SSF53901">
    <property type="entry name" value="Thiolase-like"/>
    <property type="match status" value="2"/>
</dbReference>
<keyword evidence="1" id="KW-0808">Transferase</keyword>
<dbReference type="PANTHER" id="PTHR34069:SF3">
    <property type="entry name" value="ACYL-COA:ACYL-COA ALKYLTRANSFERASE"/>
    <property type="match status" value="1"/>
</dbReference>
<dbReference type="Pfam" id="PF08541">
    <property type="entry name" value="ACP_syn_III_C"/>
    <property type="match status" value="1"/>
</dbReference>
<feature type="domain" description="Beta-ketoacyl-[acyl-carrier-protein] synthase III C-terminal" evidence="3">
    <location>
        <begin position="248"/>
        <end position="336"/>
    </location>
</feature>
<dbReference type="AlphaFoldDB" id="A0AA43XKE9"/>
<dbReference type="InterPro" id="IPR013747">
    <property type="entry name" value="ACP_syn_III_C"/>
</dbReference>
<dbReference type="NCBIfam" id="NF005308">
    <property type="entry name" value="PRK06840.1"/>
    <property type="match status" value="1"/>
</dbReference>
<accession>A0AA43XKE9</accession>
<proteinExistence type="predicted"/>
<evidence type="ECO:0000256" key="2">
    <source>
        <dbReference type="ARBA" id="ARBA00023315"/>
    </source>
</evidence>
<keyword evidence="2" id="KW-0012">Acyltransferase</keyword>
<dbReference type="GO" id="GO:0006633">
    <property type="term" value="P:fatty acid biosynthetic process"/>
    <property type="evidence" value="ECO:0007669"/>
    <property type="project" value="InterPro"/>
</dbReference>
<evidence type="ECO:0000313" key="6">
    <source>
        <dbReference type="Proteomes" id="UP000449710"/>
    </source>
</evidence>
<reference evidence="5 6" key="1">
    <citation type="submission" date="2019-04" db="EMBL/GenBank/DDBJ databases">
        <title>Isachenkonia alkalipeptolytica gen. nov. sp. nov. a new anaerobic, alkiliphilic organothrophic bacterium capable to reduce synthesized ferrihydrite isolated from a soda lake.</title>
        <authorList>
            <person name="Toshchakov S.V."/>
            <person name="Zavarzina D.G."/>
            <person name="Zhilina T.N."/>
            <person name="Kostrikina N.A."/>
            <person name="Kublanov I.V."/>
        </authorList>
    </citation>
    <scope>NUCLEOTIDE SEQUENCE [LARGE SCALE GENOMIC DNA]</scope>
    <source>
        <strain evidence="5 6">Z-1701</strain>
    </source>
</reference>
<protein>
    <submittedName>
        <fullName evidence="5">3-oxoacyl-ACP synthase</fullName>
    </submittedName>
</protein>
<feature type="domain" description="Beta-ketoacyl-[acyl-carrier-protein] synthase III N-terminal" evidence="4">
    <location>
        <begin position="110"/>
        <end position="191"/>
    </location>
</feature>
<keyword evidence="6" id="KW-1185">Reference proteome</keyword>